<comment type="similarity">
    <text evidence="2">Belongs to the UPF0754 family.</text>
</comment>
<reference evidence="7 8" key="2">
    <citation type="journal article" date="2016" name="Genome Announc.">
        <title>Complete Genome Sequences of Two Interactive Moderate Thermophiles, Paenibacillus napthalenovorans 32O-Y and Paenibacillus sp. 32O-W.</title>
        <authorList>
            <person name="Butler R.R.III."/>
            <person name="Wang J."/>
            <person name="Stark B.C."/>
            <person name="Pombert J.F."/>
        </authorList>
    </citation>
    <scope>NUCLEOTIDE SEQUENCE [LARGE SCALE GENOMIC DNA]</scope>
    <source>
        <strain evidence="7 8">32O-Y</strain>
    </source>
</reference>
<keyword evidence="3 6" id="KW-0812">Transmembrane</keyword>
<evidence type="ECO:0000256" key="3">
    <source>
        <dbReference type="ARBA" id="ARBA00022692"/>
    </source>
</evidence>
<dbReference type="KEGG" id="pnp:IJ22_04560"/>
<dbReference type="PANTHER" id="PTHR35791">
    <property type="entry name" value="UPF0754 MEMBRANE PROTEIN YHEB"/>
    <property type="match status" value="1"/>
</dbReference>
<protein>
    <recommendedName>
        <fullName evidence="9">DUF445 domain-containing protein</fullName>
    </recommendedName>
</protein>
<keyword evidence="4 6" id="KW-1133">Transmembrane helix</keyword>
<keyword evidence="5 6" id="KW-0472">Membrane</keyword>
<dbReference type="PATRIC" id="fig|162209.4.peg.481"/>
<feature type="transmembrane region" description="Helical" evidence="6">
    <location>
        <begin position="20"/>
        <end position="43"/>
    </location>
</feature>
<evidence type="ECO:0000256" key="5">
    <source>
        <dbReference type="ARBA" id="ARBA00023136"/>
    </source>
</evidence>
<proteinExistence type="inferred from homology"/>
<evidence type="ECO:0000256" key="6">
    <source>
        <dbReference type="SAM" id="Phobius"/>
    </source>
</evidence>
<organism evidence="7 8">
    <name type="scientific">Paenibacillus naphthalenovorans</name>
    <dbReference type="NCBI Taxonomy" id="162209"/>
    <lineage>
        <taxon>Bacteria</taxon>
        <taxon>Bacillati</taxon>
        <taxon>Bacillota</taxon>
        <taxon>Bacilli</taxon>
        <taxon>Bacillales</taxon>
        <taxon>Paenibacillaceae</taxon>
        <taxon>Paenibacillus</taxon>
    </lineage>
</organism>
<keyword evidence="8" id="KW-1185">Reference proteome</keyword>
<reference evidence="8" key="1">
    <citation type="submission" date="2015-12" db="EMBL/GenBank/DDBJ databases">
        <title>Complete genome sequences of two moderately thermophilic Paenibacillus species.</title>
        <authorList>
            <person name="Butler R.III."/>
            <person name="Wang J."/>
            <person name="Stark B.C."/>
            <person name="Pombert J.-F."/>
        </authorList>
    </citation>
    <scope>NUCLEOTIDE SEQUENCE [LARGE SCALE GENOMIC DNA]</scope>
    <source>
        <strain evidence="8">32O-Y</strain>
    </source>
</reference>
<name>A0A0U2UCC1_9BACL</name>
<sequence>MVNGKEPLLAKGCELRSMLNVWFILMNIAVAGFVGGVTNHLAIKMLFHPRREWRLFGIRVPFTPGLIPKRKDEIGRSLGKVVGEYLVTAHGLSQMLQKPETKARLEQALGRIVTDWTGREITVRELLAKWLAPEKADEWISRLAGWLRERMGRGIEWLWLEKGLGDMKLSELLPDWSEEKRERFVEWGVDLLIEEIRKELMSPNGEHMLRQMTNQFMGQTGGFLGALAGMFMDESKTVEKIRAALLQQLESANVRITLGHFIRKKVEQFEDMSLSVVLEAAAKEESLPFLKEKAQSLLRFEDWLHKLGEARLDEALGRYRETLLEYTPEVAERLLALLANHMERIIEAIELPKIVEGQIARFPIERVEEIILGVSGKEFRAITWLGVLLGGIIGLIQSLLLPLFNSM</sequence>
<dbReference type="EMBL" id="CP013652">
    <property type="protein sequence ID" value="ALS20844.1"/>
    <property type="molecule type" value="Genomic_DNA"/>
</dbReference>
<comment type="subcellular location">
    <subcellularLocation>
        <location evidence="1">Endomembrane system</location>
    </subcellularLocation>
</comment>
<dbReference type="PANTHER" id="PTHR35791:SF1">
    <property type="entry name" value="UPF0754 MEMBRANE PROTEIN YHEB"/>
    <property type="match status" value="1"/>
</dbReference>
<evidence type="ECO:0000256" key="1">
    <source>
        <dbReference type="ARBA" id="ARBA00004308"/>
    </source>
</evidence>
<accession>A0A0U2UCC1</accession>
<evidence type="ECO:0000313" key="8">
    <source>
        <dbReference type="Proteomes" id="UP000061660"/>
    </source>
</evidence>
<dbReference type="STRING" id="162209.IJ22_04560"/>
<gene>
    <name evidence="7" type="ORF">IJ22_04560</name>
</gene>
<evidence type="ECO:0000256" key="4">
    <source>
        <dbReference type="ARBA" id="ARBA00022989"/>
    </source>
</evidence>
<dbReference type="InterPro" id="IPR007383">
    <property type="entry name" value="DUF445"/>
</dbReference>
<dbReference type="GO" id="GO:0012505">
    <property type="term" value="C:endomembrane system"/>
    <property type="evidence" value="ECO:0007669"/>
    <property type="project" value="UniProtKB-SubCell"/>
</dbReference>
<dbReference type="Proteomes" id="UP000061660">
    <property type="component" value="Chromosome"/>
</dbReference>
<evidence type="ECO:0000256" key="2">
    <source>
        <dbReference type="ARBA" id="ARBA00008053"/>
    </source>
</evidence>
<evidence type="ECO:0000313" key="7">
    <source>
        <dbReference type="EMBL" id="ALS20844.1"/>
    </source>
</evidence>
<dbReference type="AlphaFoldDB" id="A0A0U2UCC1"/>
<feature type="transmembrane region" description="Helical" evidence="6">
    <location>
        <begin position="381"/>
        <end position="404"/>
    </location>
</feature>
<dbReference type="Pfam" id="PF04286">
    <property type="entry name" value="DUF445"/>
    <property type="match status" value="1"/>
</dbReference>
<evidence type="ECO:0008006" key="9">
    <source>
        <dbReference type="Google" id="ProtNLM"/>
    </source>
</evidence>